<dbReference type="KEGG" id="apro:F751_2331"/>
<dbReference type="Proteomes" id="UP000028924">
    <property type="component" value="Unassembled WGS sequence"/>
</dbReference>
<dbReference type="PANTHER" id="PTHR24291:SF171">
    <property type="entry name" value="PROTEIN LUTEIN DEFICIENT 5, CHLOROPLASTIC"/>
    <property type="match status" value="1"/>
</dbReference>
<keyword evidence="3" id="KW-0503">Monooxygenase</keyword>
<protein>
    <submittedName>
        <fullName evidence="5">Cytochrome P450 97B2, chloroplastic</fullName>
    </submittedName>
    <submittedName>
        <fullName evidence="4">Cytochrome P450 like protein</fullName>
    </submittedName>
</protein>
<reference evidence="4" key="1">
    <citation type="submission" date="2013-08" db="EMBL/GenBank/DDBJ databases">
        <title>Identification of sporopollenin as the outer layer of cell wall in microalga Chlorella protothecoides.</title>
        <authorList>
            <person name="He X."/>
            <person name="Dai J."/>
            <person name="Wu Q."/>
        </authorList>
    </citation>
    <scope>NUCLEOTIDE SEQUENCE</scope>
    <source>
        <strain evidence="4">0710</strain>
    </source>
</reference>
<reference evidence="5 7" key="2">
    <citation type="journal article" date="2014" name="BMC Genomics">
        <title>Oil accumulation mechanisms of the oleaginous microalga Chlorella protothecoides revealed through its genome, transcriptomes, and proteomes.</title>
        <authorList>
            <person name="Gao C."/>
            <person name="Wang Y."/>
            <person name="Shen Y."/>
            <person name="Yan D."/>
            <person name="He X."/>
            <person name="Dai J."/>
            <person name="Wu Q."/>
        </authorList>
    </citation>
    <scope>NUCLEOTIDE SEQUENCE [LARGE SCALE GENOMIC DNA]</scope>
    <source>
        <strain evidence="5 7">0710</strain>
    </source>
</reference>
<evidence type="ECO:0000313" key="7">
    <source>
        <dbReference type="Proteomes" id="UP000028924"/>
    </source>
</evidence>
<proteinExistence type="evidence at transcript level"/>
<dbReference type="eggNOG" id="KOG0157">
    <property type="taxonomic scope" value="Eukaryota"/>
</dbReference>
<dbReference type="InterPro" id="IPR050196">
    <property type="entry name" value="Cytochrome_P450_Monoox"/>
</dbReference>
<reference evidence="6" key="4">
    <citation type="submission" date="2018-10" db="EMBL/GenBank/DDBJ databases">
        <authorList>
            <person name="Hovde B."/>
            <person name="Zhang X."/>
        </authorList>
    </citation>
    <scope>NUCLEOTIDE SEQUENCE [LARGE SCALE GENOMIC DNA]</scope>
    <source>
        <strain evidence="6">UTEX 25</strain>
    </source>
</reference>
<evidence type="ECO:0000313" key="6">
    <source>
        <dbReference type="EMBL" id="RMZ53220.1"/>
    </source>
</evidence>
<comment type="similarity">
    <text evidence="1 3">Belongs to the cytochrome P450 family.</text>
</comment>
<dbReference type="GO" id="GO:0016705">
    <property type="term" value="F:oxidoreductase activity, acting on paired donors, with incorporation or reduction of molecular oxygen"/>
    <property type="evidence" value="ECO:0007669"/>
    <property type="project" value="InterPro"/>
</dbReference>
<dbReference type="SUPFAM" id="SSF48264">
    <property type="entry name" value="Cytochrome P450"/>
    <property type="match status" value="1"/>
</dbReference>
<gene>
    <name evidence="6" type="ORF">APUTEX25_005209</name>
    <name evidence="5" type="ORF">F751_2331</name>
</gene>
<dbReference type="InterPro" id="IPR036396">
    <property type="entry name" value="Cyt_P450_sf"/>
</dbReference>
<evidence type="ECO:0000313" key="8">
    <source>
        <dbReference type="Proteomes" id="UP000279271"/>
    </source>
</evidence>
<accession>V5NDK7</accession>
<dbReference type="InterPro" id="IPR001128">
    <property type="entry name" value="Cyt_P450"/>
</dbReference>
<dbReference type="EMBL" id="KL662109">
    <property type="protein sequence ID" value="KFM24613.1"/>
    <property type="molecule type" value="Genomic_DNA"/>
</dbReference>
<dbReference type="PANTHER" id="PTHR24291">
    <property type="entry name" value="CYTOCHROME P450 FAMILY 4"/>
    <property type="match status" value="1"/>
</dbReference>
<dbReference type="GO" id="GO:0005506">
    <property type="term" value="F:iron ion binding"/>
    <property type="evidence" value="ECO:0007669"/>
    <property type="project" value="InterPro"/>
</dbReference>
<dbReference type="EMBL" id="KF517427">
    <property type="protein sequence ID" value="AHA86562.1"/>
    <property type="molecule type" value="mRNA"/>
</dbReference>
<dbReference type="Pfam" id="PF00067">
    <property type="entry name" value="p450"/>
    <property type="match status" value="1"/>
</dbReference>
<evidence type="ECO:0000256" key="1">
    <source>
        <dbReference type="ARBA" id="ARBA00010617"/>
    </source>
</evidence>
<evidence type="ECO:0000313" key="5">
    <source>
        <dbReference type="EMBL" id="KFM24613.1"/>
    </source>
</evidence>
<dbReference type="GO" id="GO:0016123">
    <property type="term" value="P:xanthophyll biosynthetic process"/>
    <property type="evidence" value="ECO:0007669"/>
    <property type="project" value="TreeGrafter"/>
</dbReference>
<dbReference type="GO" id="GO:0009507">
    <property type="term" value="C:chloroplast"/>
    <property type="evidence" value="ECO:0007669"/>
    <property type="project" value="TreeGrafter"/>
</dbReference>
<feature type="binding site" description="axial binding residue" evidence="2">
    <location>
        <position position="489"/>
    </location>
    <ligand>
        <name>heme</name>
        <dbReference type="ChEBI" id="CHEBI:30413"/>
    </ligand>
    <ligandPart>
        <name>Fe</name>
        <dbReference type="ChEBI" id="CHEBI:18248"/>
    </ligandPart>
</feature>
<evidence type="ECO:0000256" key="2">
    <source>
        <dbReference type="PIRSR" id="PIRSR602401-1"/>
    </source>
</evidence>
<dbReference type="GO" id="GO:0010291">
    <property type="term" value="F:beta-carotene 3-hydroxylase activity"/>
    <property type="evidence" value="ECO:0007669"/>
    <property type="project" value="TreeGrafter"/>
</dbReference>
<name>V5NDK7_AUXPR</name>
<reference evidence="8" key="3">
    <citation type="journal article" date="2018" name="Algal Res.">
        <title>Characterization of plant carbon substrate utilization by Auxenochlorella protothecoides.</title>
        <authorList>
            <person name="Vogler B.W."/>
            <person name="Starkenburg S.R."/>
            <person name="Sudasinghe N."/>
            <person name="Schambach J.Y."/>
            <person name="Rollin J.A."/>
            <person name="Pattathil S."/>
            <person name="Barry A.N."/>
        </authorList>
    </citation>
    <scope>NUCLEOTIDE SEQUENCE [LARGE SCALE GENOMIC DNA]</scope>
    <source>
        <strain evidence="8">UTEX 25</strain>
    </source>
</reference>
<dbReference type="PROSITE" id="PS00086">
    <property type="entry name" value="CYTOCHROME_P450"/>
    <property type="match status" value="1"/>
</dbReference>
<dbReference type="RefSeq" id="XP_011397501.1">
    <property type="nucleotide sequence ID" value="XM_011399199.1"/>
</dbReference>
<dbReference type="Gene3D" id="1.10.630.10">
    <property type="entry name" value="Cytochrome P450"/>
    <property type="match status" value="1"/>
</dbReference>
<dbReference type="InterPro" id="IPR002401">
    <property type="entry name" value="Cyt_P450_E_grp-I"/>
</dbReference>
<reference evidence="6" key="5">
    <citation type="submission" date="2018-11" db="EMBL/GenBank/DDBJ databases">
        <title>Characterization of plant carbon substrate utilization by Auxenochlorella protothecoides.</title>
        <authorList>
            <person name="Vogler B.W."/>
            <person name="Starkenburg S.R."/>
            <person name="Sudasinghe N."/>
            <person name="Schambach J.Y."/>
            <person name="Rollin J.A."/>
            <person name="Pattathil S."/>
            <person name="Barry A.N."/>
        </authorList>
    </citation>
    <scope>NUCLEOTIDE SEQUENCE [LARGE SCALE GENOMIC DNA]</scope>
    <source>
        <strain evidence="6">UTEX 25</strain>
    </source>
</reference>
<dbReference type="GeneID" id="23613722"/>
<dbReference type="OrthoDB" id="1470350at2759"/>
<dbReference type="STRING" id="3075.V5NDK7"/>
<dbReference type="GO" id="GO:0020037">
    <property type="term" value="F:heme binding"/>
    <property type="evidence" value="ECO:0007669"/>
    <property type="project" value="InterPro"/>
</dbReference>
<sequence length="567" mass="63063">MAPQGGPHGHPSWVTSASPFRAEDQSIDLDSRIASGEFSDTGSTKERLTRPLRKALAKDPIGPGRALSYKLAQLGSRWKWNAARRIPEARGDIREIVGQPVFLPLFSLFQRYGPVFRLTFGVKSFVIVSDPALAKQILSTNASNYSKGILSEILDFVMGQGLIPADGEVWKIRRRAIVPALHRQYLNSMLNMFGECSLHGAAVLSKAAEEGTMVEFENFFSRLALDIIGKAVFNYDFDSLTHDDPVIKAVYLTLREAEYRSTFPIPYWNSALLRQLVPRQREVQSALQLINRKLGELIENSRSLAEREDKAFEEEFLSRSDPSILHFLIAAGDDVTSKQLRDDLMTMLIAGHETTAAVLTWTLHCLATHPEAMARLQREVDEVLGDRLPALADYQALRYTTRVINEAMRLYPQPPVLIRRALGEDTLQGFRLPKGSDIFISVWNLHRSPAHWDRPEAFDPDRFDLAGPTPNEITTGFAYLPFGGGRRKCIGDQFALMESVVALAVLARRFDVAVPPDAPEVGMTTGATIHTANGLWLNVRPRSLARQETSVGEGEVAGLDTSMLVGK</sequence>
<keyword evidence="3" id="KW-0560">Oxidoreductase</keyword>
<dbReference type="PRINTS" id="PR00463">
    <property type="entry name" value="EP450I"/>
</dbReference>
<keyword evidence="2 3" id="KW-0479">Metal-binding</keyword>
<dbReference type="Proteomes" id="UP000279271">
    <property type="component" value="Unassembled WGS sequence"/>
</dbReference>
<keyword evidence="2 3" id="KW-0349">Heme</keyword>
<evidence type="ECO:0000313" key="4">
    <source>
        <dbReference type="EMBL" id="AHA86562.1"/>
    </source>
</evidence>
<dbReference type="InterPro" id="IPR017972">
    <property type="entry name" value="Cyt_P450_CS"/>
</dbReference>
<evidence type="ECO:0000256" key="3">
    <source>
        <dbReference type="RuleBase" id="RU000461"/>
    </source>
</evidence>
<keyword evidence="2 3" id="KW-0408">Iron</keyword>
<organism evidence="4">
    <name type="scientific">Auxenochlorella protothecoides</name>
    <name type="common">Green microalga</name>
    <name type="synonym">Chlorella protothecoides</name>
    <dbReference type="NCBI Taxonomy" id="3075"/>
    <lineage>
        <taxon>Eukaryota</taxon>
        <taxon>Viridiplantae</taxon>
        <taxon>Chlorophyta</taxon>
        <taxon>core chlorophytes</taxon>
        <taxon>Trebouxiophyceae</taxon>
        <taxon>Chlorellales</taxon>
        <taxon>Chlorellaceae</taxon>
        <taxon>Auxenochlorella</taxon>
    </lineage>
</organism>
<dbReference type="CDD" id="cd11046">
    <property type="entry name" value="CYP97"/>
    <property type="match status" value="1"/>
</dbReference>
<dbReference type="PRINTS" id="PR00385">
    <property type="entry name" value="P450"/>
</dbReference>
<comment type="cofactor">
    <cofactor evidence="2">
        <name>heme</name>
        <dbReference type="ChEBI" id="CHEBI:30413"/>
    </cofactor>
</comment>
<dbReference type="EMBL" id="QOKY01000199">
    <property type="protein sequence ID" value="RMZ53220.1"/>
    <property type="molecule type" value="Genomic_DNA"/>
</dbReference>
<keyword evidence="7" id="KW-1185">Reference proteome</keyword>
<dbReference type="AlphaFoldDB" id="V5NDK7"/>